<dbReference type="PANTHER" id="PTHR46641:SF2">
    <property type="entry name" value="FMRFAMIDE RECEPTOR"/>
    <property type="match status" value="1"/>
</dbReference>
<proteinExistence type="inferred from homology"/>
<dbReference type="GO" id="GO:0016020">
    <property type="term" value="C:membrane"/>
    <property type="evidence" value="ECO:0007669"/>
    <property type="project" value="UniProtKB-SubCell"/>
</dbReference>
<evidence type="ECO:0000256" key="5">
    <source>
        <dbReference type="ARBA" id="ARBA00023136"/>
    </source>
</evidence>
<keyword evidence="9" id="KW-1185">Reference proteome</keyword>
<dbReference type="PRINTS" id="PR00237">
    <property type="entry name" value="GPCRRHODOPSN"/>
</dbReference>
<feature type="transmembrane region" description="Helical" evidence="6">
    <location>
        <begin position="121"/>
        <end position="142"/>
    </location>
</feature>
<feature type="transmembrane region" description="Helical" evidence="6">
    <location>
        <begin position="38"/>
        <end position="64"/>
    </location>
</feature>
<feature type="transmembrane region" description="Helical" evidence="6">
    <location>
        <begin position="76"/>
        <end position="101"/>
    </location>
</feature>
<keyword evidence="5 6" id="KW-0472">Membrane</keyword>
<comment type="subcellular location">
    <subcellularLocation>
        <location evidence="1">Membrane</location>
    </subcellularLocation>
</comment>
<feature type="transmembrane region" description="Helical" evidence="6">
    <location>
        <begin position="313"/>
        <end position="334"/>
    </location>
</feature>
<dbReference type="SMART" id="SM01381">
    <property type="entry name" value="7TM_GPCR_Srsx"/>
    <property type="match status" value="1"/>
</dbReference>
<feature type="transmembrane region" description="Helical" evidence="6">
    <location>
        <begin position="216"/>
        <end position="237"/>
    </location>
</feature>
<feature type="transmembrane region" description="Helical" evidence="6">
    <location>
        <begin position="163"/>
        <end position="180"/>
    </location>
</feature>
<evidence type="ECO:0000256" key="4">
    <source>
        <dbReference type="ARBA" id="ARBA00022989"/>
    </source>
</evidence>
<dbReference type="PANTHER" id="PTHR46641">
    <property type="entry name" value="FMRFAMIDE RECEPTOR-RELATED"/>
    <property type="match status" value="1"/>
</dbReference>
<dbReference type="InterPro" id="IPR017452">
    <property type="entry name" value="GPCR_Rhodpsn_7TM"/>
</dbReference>
<comment type="similarity">
    <text evidence="2">Belongs to the G-protein coupled receptor 1 family.</text>
</comment>
<protein>
    <recommendedName>
        <fullName evidence="7">G-protein coupled receptors family 1 profile domain-containing protein</fullName>
    </recommendedName>
</protein>
<organism evidence="8 9">
    <name type="scientific">Callosobruchus maculatus</name>
    <name type="common">Southern cowpea weevil</name>
    <name type="synonym">Pulse bruchid</name>
    <dbReference type="NCBI Taxonomy" id="64391"/>
    <lineage>
        <taxon>Eukaryota</taxon>
        <taxon>Metazoa</taxon>
        <taxon>Ecdysozoa</taxon>
        <taxon>Arthropoda</taxon>
        <taxon>Hexapoda</taxon>
        <taxon>Insecta</taxon>
        <taxon>Pterygota</taxon>
        <taxon>Neoptera</taxon>
        <taxon>Endopterygota</taxon>
        <taxon>Coleoptera</taxon>
        <taxon>Polyphaga</taxon>
        <taxon>Cucujiformia</taxon>
        <taxon>Chrysomeloidea</taxon>
        <taxon>Chrysomelidae</taxon>
        <taxon>Bruchinae</taxon>
        <taxon>Bruchini</taxon>
        <taxon>Callosobruchus</taxon>
    </lineage>
</organism>
<evidence type="ECO:0000259" key="7">
    <source>
        <dbReference type="PROSITE" id="PS50262"/>
    </source>
</evidence>
<gene>
    <name evidence="8" type="ORF">CALMAC_LOCUS3170</name>
</gene>
<keyword evidence="4 6" id="KW-1133">Transmembrane helix</keyword>
<dbReference type="InterPro" id="IPR052954">
    <property type="entry name" value="GPCR-Ligand_Int"/>
</dbReference>
<dbReference type="GO" id="GO:0004930">
    <property type="term" value="F:G protein-coupled receptor activity"/>
    <property type="evidence" value="ECO:0007669"/>
    <property type="project" value="InterPro"/>
</dbReference>
<evidence type="ECO:0000256" key="1">
    <source>
        <dbReference type="ARBA" id="ARBA00004370"/>
    </source>
</evidence>
<sequence length="464" mass="52232">MSEEGITFHLWPVYVANPNDSDFQSCVNNEADSLRFCRFVVCGLFINFIGLLGLIGNIISMVILSRPQMRSSINYLLIGLARIDTVLIVTSILLFGLPSIYPYSGLFFTYYYMVYPHIAPLVYPLAMVSQTASVYLTVTISLERFVAVCFPLKAKSLCTYGRARIYVIAIVIFSVVYNVPRLFEGTVQQEWAAHLNVTVYCPSISKLRSDAQYIRIYIHWLYLICMYLLPFLALAILNGCIYKQVVNPPPTVLRSNKERQRMSRVQKREIGLATMLLCVVAVFFVCNVLPLVINIIETFDLSFSDKSTINYLIHFSNLLVTINSSVNFIIYVTFGEKFQRLFLALFCHNSLLGLGRDSPEATTNEEVTYVSMADRQSIRRMRQSLSRNGTVNSRNGSLASNNMLTTTGNSRNGSFVGGTRGSGDFLRASSRSRNSSPGPCVYYPVQTAAKNGKDYHRCSNNTFL</sequence>
<feature type="domain" description="G-protein coupled receptors family 1 profile" evidence="7">
    <location>
        <begin position="56"/>
        <end position="331"/>
    </location>
</feature>
<dbReference type="InterPro" id="IPR000276">
    <property type="entry name" value="GPCR_Rhodpsn"/>
</dbReference>
<dbReference type="Pfam" id="PF00001">
    <property type="entry name" value="7tm_1"/>
    <property type="match status" value="1"/>
</dbReference>
<dbReference type="EMBL" id="CAACVG010004177">
    <property type="protein sequence ID" value="VEN38183.1"/>
    <property type="molecule type" value="Genomic_DNA"/>
</dbReference>
<evidence type="ECO:0000256" key="3">
    <source>
        <dbReference type="ARBA" id="ARBA00022692"/>
    </source>
</evidence>
<keyword evidence="3 6" id="KW-0812">Transmembrane</keyword>
<dbReference type="Gene3D" id="1.20.1070.10">
    <property type="entry name" value="Rhodopsin 7-helix transmembrane proteins"/>
    <property type="match status" value="1"/>
</dbReference>
<evidence type="ECO:0000313" key="8">
    <source>
        <dbReference type="EMBL" id="VEN38183.1"/>
    </source>
</evidence>
<evidence type="ECO:0000256" key="2">
    <source>
        <dbReference type="ARBA" id="ARBA00010663"/>
    </source>
</evidence>
<dbReference type="PROSITE" id="PS50262">
    <property type="entry name" value="G_PROTEIN_RECEP_F1_2"/>
    <property type="match status" value="1"/>
</dbReference>
<dbReference type="Proteomes" id="UP000410492">
    <property type="component" value="Unassembled WGS sequence"/>
</dbReference>
<dbReference type="OrthoDB" id="10011262at2759"/>
<name>A0A653BRK0_CALMS</name>
<dbReference type="AlphaFoldDB" id="A0A653BRK0"/>
<feature type="transmembrane region" description="Helical" evidence="6">
    <location>
        <begin position="270"/>
        <end position="293"/>
    </location>
</feature>
<dbReference type="SUPFAM" id="SSF81321">
    <property type="entry name" value="Family A G protein-coupled receptor-like"/>
    <property type="match status" value="1"/>
</dbReference>
<evidence type="ECO:0000313" key="9">
    <source>
        <dbReference type="Proteomes" id="UP000410492"/>
    </source>
</evidence>
<reference evidence="8 9" key="1">
    <citation type="submission" date="2019-01" db="EMBL/GenBank/DDBJ databases">
        <authorList>
            <person name="Sayadi A."/>
        </authorList>
    </citation>
    <scope>NUCLEOTIDE SEQUENCE [LARGE SCALE GENOMIC DNA]</scope>
</reference>
<dbReference type="CDD" id="cd14978">
    <property type="entry name" value="7tmA_FMRFamide_R-like"/>
    <property type="match status" value="1"/>
</dbReference>
<accession>A0A653BRK0</accession>
<evidence type="ECO:0000256" key="6">
    <source>
        <dbReference type="SAM" id="Phobius"/>
    </source>
</evidence>